<proteinExistence type="predicted"/>
<reference evidence="2 3" key="1">
    <citation type="submission" date="2020-09" db="EMBL/GenBank/DDBJ databases">
        <title>De no assembly of potato wild relative species, Solanum commersonii.</title>
        <authorList>
            <person name="Cho K."/>
        </authorList>
    </citation>
    <scope>NUCLEOTIDE SEQUENCE [LARGE SCALE GENOMIC DNA]</scope>
    <source>
        <strain evidence="2">LZ3.2</strain>
        <tissue evidence="2">Leaf</tissue>
    </source>
</reference>
<protein>
    <submittedName>
        <fullName evidence="2">Uncharacterized protein</fullName>
    </submittedName>
</protein>
<evidence type="ECO:0000313" key="3">
    <source>
        <dbReference type="Proteomes" id="UP000824120"/>
    </source>
</evidence>
<dbReference type="AlphaFoldDB" id="A0A9J5Z142"/>
<sequence length="190" mass="21302">MAQGENIVTPQRQKSQDSAESISCSDLMKPPPMTQAEKGLPSISCNEGKLSRSDIDSASYLTDEIQVIIKEIECKYVDVSPLKKLLNSFFEFSSSYDQARSIIHHMDVDSAKKKLFIAEGERLTNAMFVEKDKVEVVSSLHQSPDNMKKVIKALCKRAQDLEVLLTVVEDEVEGARLETLFEVTETCRIV</sequence>
<gene>
    <name evidence="2" type="ORF">H5410_027196</name>
</gene>
<accession>A0A9J5Z142</accession>
<dbReference type="OrthoDB" id="1302292at2759"/>
<name>A0A9J5Z142_SOLCO</name>
<dbReference type="EMBL" id="JACXVP010000005">
    <property type="protein sequence ID" value="KAG5605704.1"/>
    <property type="molecule type" value="Genomic_DNA"/>
</dbReference>
<organism evidence="2 3">
    <name type="scientific">Solanum commersonii</name>
    <name type="common">Commerson's wild potato</name>
    <name type="synonym">Commerson's nightshade</name>
    <dbReference type="NCBI Taxonomy" id="4109"/>
    <lineage>
        <taxon>Eukaryota</taxon>
        <taxon>Viridiplantae</taxon>
        <taxon>Streptophyta</taxon>
        <taxon>Embryophyta</taxon>
        <taxon>Tracheophyta</taxon>
        <taxon>Spermatophyta</taxon>
        <taxon>Magnoliopsida</taxon>
        <taxon>eudicotyledons</taxon>
        <taxon>Gunneridae</taxon>
        <taxon>Pentapetalae</taxon>
        <taxon>asterids</taxon>
        <taxon>lamiids</taxon>
        <taxon>Solanales</taxon>
        <taxon>Solanaceae</taxon>
        <taxon>Solanoideae</taxon>
        <taxon>Solaneae</taxon>
        <taxon>Solanum</taxon>
    </lineage>
</organism>
<keyword evidence="3" id="KW-1185">Reference proteome</keyword>
<comment type="caution">
    <text evidence="2">The sequence shown here is derived from an EMBL/GenBank/DDBJ whole genome shotgun (WGS) entry which is preliminary data.</text>
</comment>
<evidence type="ECO:0000313" key="2">
    <source>
        <dbReference type="EMBL" id="KAG5605704.1"/>
    </source>
</evidence>
<evidence type="ECO:0000256" key="1">
    <source>
        <dbReference type="SAM" id="MobiDB-lite"/>
    </source>
</evidence>
<feature type="region of interest" description="Disordered" evidence="1">
    <location>
        <begin position="1"/>
        <end position="43"/>
    </location>
</feature>
<feature type="compositionally biased region" description="Polar residues" evidence="1">
    <location>
        <begin position="1"/>
        <end position="24"/>
    </location>
</feature>
<dbReference type="Proteomes" id="UP000824120">
    <property type="component" value="Chromosome 5"/>
</dbReference>